<keyword evidence="3 5" id="KW-1133">Transmembrane helix</keyword>
<keyword evidence="4 5" id="KW-0472">Membrane</keyword>
<evidence type="ECO:0000313" key="6">
    <source>
        <dbReference type="Proteomes" id="UP000008854"/>
    </source>
</evidence>
<accession>A0A5K4FBM7</accession>
<evidence type="ECO:0000256" key="1">
    <source>
        <dbReference type="ARBA" id="ARBA00004141"/>
    </source>
</evidence>
<comment type="subcellular location">
    <subcellularLocation>
        <location evidence="1">Membrane</location>
        <topology evidence="1">Multi-pass membrane protein</topology>
    </subcellularLocation>
</comment>
<reference evidence="7" key="2">
    <citation type="submission" date="2019-11" db="UniProtKB">
        <authorList>
            <consortium name="WormBaseParasite"/>
        </authorList>
    </citation>
    <scope>IDENTIFICATION</scope>
    <source>
        <strain evidence="7">Puerto Rican</strain>
    </source>
</reference>
<feature type="transmembrane region" description="Helical" evidence="5">
    <location>
        <begin position="70"/>
        <end position="94"/>
    </location>
</feature>
<keyword evidence="2 5" id="KW-0812">Transmembrane</keyword>
<feature type="transmembrane region" description="Helical" evidence="5">
    <location>
        <begin position="247"/>
        <end position="271"/>
    </location>
</feature>
<organism evidence="6 7">
    <name type="scientific">Schistosoma mansoni</name>
    <name type="common">Blood fluke</name>
    <dbReference type="NCBI Taxonomy" id="6183"/>
    <lineage>
        <taxon>Eukaryota</taxon>
        <taxon>Metazoa</taxon>
        <taxon>Spiralia</taxon>
        <taxon>Lophotrochozoa</taxon>
        <taxon>Platyhelminthes</taxon>
        <taxon>Trematoda</taxon>
        <taxon>Digenea</taxon>
        <taxon>Strigeidida</taxon>
        <taxon>Schistosomatoidea</taxon>
        <taxon>Schistosomatidae</taxon>
        <taxon>Schistosoma</taxon>
    </lineage>
</organism>
<dbReference type="WBParaSite" id="Smp_335550.1">
    <property type="protein sequence ID" value="Smp_335550.1"/>
    <property type="gene ID" value="Smp_335550"/>
</dbReference>
<proteinExistence type="predicted"/>
<keyword evidence="6" id="KW-1185">Reference proteome</keyword>
<feature type="transmembrane region" description="Helical" evidence="5">
    <location>
        <begin position="7"/>
        <end position="31"/>
    </location>
</feature>
<evidence type="ECO:0000256" key="4">
    <source>
        <dbReference type="ARBA" id="ARBA00023136"/>
    </source>
</evidence>
<dbReference type="SUPFAM" id="SSF48652">
    <property type="entry name" value="Tetraspanin"/>
    <property type="match status" value="1"/>
</dbReference>
<feature type="transmembrane region" description="Helical" evidence="5">
    <location>
        <begin position="147"/>
        <end position="167"/>
    </location>
</feature>
<evidence type="ECO:0000256" key="3">
    <source>
        <dbReference type="ARBA" id="ARBA00022989"/>
    </source>
</evidence>
<dbReference type="InParanoid" id="A0A5K4FBM7"/>
<evidence type="ECO:0000256" key="5">
    <source>
        <dbReference type="SAM" id="Phobius"/>
    </source>
</evidence>
<evidence type="ECO:0000313" key="7">
    <source>
        <dbReference type="WBParaSite" id="Smp_335550.1"/>
    </source>
</evidence>
<dbReference type="Pfam" id="PF00335">
    <property type="entry name" value="Tetraspanin"/>
    <property type="match status" value="1"/>
</dbReference>
<evidence type="ECO:0000256" key="2">
    <source>
        <dbReference type="ARBA" id="ARBA00022692"/>
    </source>
</evidence>
<sequence>MAVCGCVLTIINSIVLTISIAIAIGGGIFAWSSSTVTSILSSTLVSYITTLFSSKMTVDTTSLVNNIISIVQPIGVVIFIIGMVLMAICLLGIIGVCCRSKVCLGLYLAVVIAITIAVVALIITYKVKPTLVTSVLDSAVDSWATSYVSIVSGNTNSVLFASLMMLLQCCGSSSVTDITSSSNFATTDTYSGTSYTSMVRPVPCCKVDSNLALTDSTCPTTSSSTSQNDSTGCKTVIRSYITTSADVIMYVSFGVLAFLVVLIILASFSIARF</sequence>
<protein>
    <submittedName>
        <fullName evidence="7">Tetraspanin</fullName>
    </submittedName>
</protein>
<name>A0A5K4FBM7_SCHMA</name>
<reference evidence="6" key="1">
    <citation type="journal article" date="2012" name="PLoS Negl. Trop. Dis.">
        <title>A systematically improved high quality genome and transcriptome of the human blood fluke Schistosoma mansoni.</title>
        <authorList>
            <person name="Protasio A.V."/>
            <person name="Tsai I.J."/>
            <person name="Babbage A."/>
            <person name="Nichol S."/>
            <person name="Hunt M."/>
            <person name="Aslett M.A."/>
            <person name="De Silva N."/>
            <person name="Velarde G.S."/>
            <person name="Anderson T.J."/>
            <person name="Clark R.C."/>
            <person name="Davidson C."/>
            <person name="Dillon G.P."/>
            <person name="Holroyd N.E."/>
            <person name="LoVerde P.T."/>
            <person name="Lloyd C."/>
            <person name="McQuillan J."/>
            <person name="Oliveira G."/>
            <person name="Otto T.D."/>
            <person name="Parker-Manuel S.J."/>
            <person name="Quail M.A."/>
            <person name="Wilson R.A."/>
            <person name="Zerlotini A."/>
            <person name="Dunne D.W."/>
            <person name="Berriman M."/>
        </authorList>
    </citation>
    <scope>NUCLEOTIDE SEQUENCE [LARGE SCALE GENOMIC DNA]</scope>
    <source>
        <strain evidence="6">Puerto Rican</strain>
    </source>
</reference>
<dbReference type="AlphaFoldDB" id="A0A5K4FBM7"/>
<dbReference type="GO" id="GO:0016020">
    <property type="term" value="C:membrane"/>
    <property type="evidence" value="ECO:0007669"/>
    <property type="project" value="UniProtKB-SubCell"/>
</dbReference>
<dbReference type="InterPro" id="IPR008952">
    <property type="entry name" value="Tetraspanin_EC2_sf"/>
</dbReference>
<feature type="transmembrane region" description="Helical" evidence="5">
    <location>
        <begin position="106"/>
        <end position="127"/>
    </location>
</feature>
<dbReference type="Proteomes" id="UP000008854">
    <property type="component" value="Unassembled WGS sequence"/>
</dbReference>
<dbReference type="InterPro" id="IPR018499">
    <property type="entry name" value="Tetraspanin/Peripherin"/>
</dbReference>